<proteinExistence type="predicted"/>
<name>A0A0E9UNU4_ANGAN</name>
<dbReference type="AlphaFoldDB" id="A0A0E9UNU4"/>
<reference evidence="1" key="2">
    <citation type="journal article" date="2015" name="Fish Shellfish Immunol.">
        <title>Early steps in the European eel (Anguilla anguilla)-Vibrio vulnificus interaction in the gills: Role of the RtxA13 toxin.</title>
        <authorList>
            <person name="Callol A."/>
            <person name="Pajuelo D."/>
            <person name="Ebbesson L."/>
            <person name="Teles M."/>
            <person name="MacKenzie S."/>
            <person name="Amaro C."/>
        </authorList>
    </citation>
    <scope>NUCLEOTIDE SEQUENCE</scope>
</reference>
<accession>A0A0E9UNU4</accession>
<organism evidence="1">
    <name type="scientific">Anguilla anguilla</name>
    <name type="common">European freshwater eel</name>
    <name type="synonym">Muraena anguilla</name>
    <dbReference type="NCBI Taxonomy" id="7936"/>
    <lineage>
        <taxon>Eukaryota</taxon>
        <taxon>Metazoa</taxon>
        <taxon>Chordata</taxon>
        <taxon>Craniata</taxon>
        <taxon>Vertebrata</taxon>
        <taxon>Euteleostomi</taxon>
        <taxon>Actinopterygii</taxon>
        <taxon>Neopterygii</taxon>
        <taxon>Teleostei</taxon>
        <taxon>Anguilliformes</taxon>
        <taxon>Anguillidae</taxon>
        <taxon>Anguilla</taxon>
    </lineage>
</organism>
<reference evidence="1" key="1">
    <citation type="submission" date="2014-11" db="EMBL/GenBank/DDBJ databases">
        <authorList>
            <person name="Amaro Gonzalez C."/>
        </authorList>
    </citation>
    <scope>NUCLEOTIDE SEQUENCE</scope>
</reference>
<evidence type="ECO:0000313" key="1">
    <source>
        <dbReference type="EMBL" id="JAH66875.1"/>
    </source>
</evidence>
<dbReference type="EMBL" id="GBXM01041702">
    <property type="protein sequence ID" value="JAH66875.1"/>
    <property type="molecule type" value="Transcribed_RNA"/>
</dbReference>
<protein>
    <submittedName>
        <fullName evidence="1">Uncharacterized protein</fullName>
    </submittedName>
</protein>
<sequence length="19" mass="2178">MMRQTPQQPPLNGRGHRSS</sequence>